<dbReference type="EC" id="2.7.1.26" evidence="15"/>
<dbReference type="PANTHER" id="PTHR22749">
    <property type="entry name" value="RIBOFLAVIN KINASE/FMN ADENYLYLTRANSFERASE"/>
    <property type="match status" value="1"/>
</dbReference>
<dbReference type="EC" id="2.7.7.2" evidence="15"/>
<organism evidence="17 18">
    <name type="scientific">[Clostridium] ultunense Esp</name>
    <dbReference type="NCBI Taxonomy" id="1288971"/>
    <lineage>
        <taxon>Bacteria</taxon>
        <taxon>Bacillati</taxon>
        <taxon>Bacillota</taxon>
        <taxon>Tissierellia</taxon>
        <taxon>Tissierellales</taxon>
        <taxon>Tepidimicrobiaceae</taxon>
        <taxon>Schnuerera</taxon>
    </lineage>
</organism>
<proteinExistence type="inferred from homology"/>
<evidence type="ECO:0000256" key="10">
    <source>
        <dbReference type="ARBA" id="ARBA00022827"/>
    </source>
</evidence>
<dbReference type="Pfam" id="PF01687">
    <property type="entry name" value="Flavokinase"/>
    <property type="match status" value="1"/>
</dbReference>
<dbReference type="AlphaFoldDB" id="A0A1M4PNJ5"/>
<protein>
    <recommendedName>
        <fullName evidence="15">Riboflavin biosynthesis protein</fullName>
    </recommendedName>
    <domain>
        <recommendedName>
            <fullName evidence="15">Riboflavin kinase</fullName>
            <ecNumber evidence="15">2.7.1.26</ecNumber>
        </recommendedName>
        <alternativeName>
            <fullName evidence="15">Flavokinase</fullName>
        </alternativeName>
    </domain>
    <domain>
        <recommendedName>
            <fullName evidence="15">FMN adenylyltransferase</fullName>
            <ecNumber evidence="15">2.7.7.2</ecNumber>
        </recommendedName>
        <alternativeName>
            <fullName evidence="15">FAD pyrophosphorylase</fullName>
        </alternativeName>
        <alternativeName>
            <fullName evidence="15">FAD synthase</fullName>
        </alternativeName>
    </domain>
</protein>
<gene>
    <name evidence="17" type="ORF">CUESP1_1700</name>
</gene>
<dbReference type="NCBIfam" id="TIGR00083">
    <property type="entry name" value="ribF"/>
    <property type="match status" value="1"/>
</dbReference>
<dbReference type="Proteomes" id="UP000245423">
    <property type="component" value="Chromosome 1"/>
</dbReference>
<comment type="pathway">
    <text evidence="2 15">Cofactor biosynthesis; FAD biosynthesis; FAD from FMN: step 1/1.</text>
</comment>
<dbReference type="OrthoDB" id="9803667at2"/>
<evidence type="ECO:0000256" key="1">
    <source>
        <dbReference type="ARBA" id="ARBA00002121"/>
    </source>
</evidence>
<evidence type="ECO:0000256" key="13">
    <source>
        <dbReference type="ARBA" id="ARBA00047880"/>
    </source>
</evidence>
<evidence type="ECO:0000256" key="9">
    <source>
        <dbReference type="ARBA" id="ARBA00022777"/>
    </source>
</evidence>
<accession>A0A1M4PNJ5</accession>
<dbReference type="GO" id="GO:0008531">
    <property type="term" value="F:riboflavin kinase activity"/>
    <property type="evidence" value="ECO:0007669"/>
    <property type="project" value="UniProtKB-UniRule"/>
</dbReference>
<evidence type="ECO:0000256" key="4">
    <source>
        <dbReference type="ARBA" id="ARBA00022630"/>
    </source>
</evidence>
<dbReference type="NCBIfam" id="NF004160">
    <property type="entry name" value="PRK05627.1-3"/>
    <property type="match status" value="1"/>
</dbReference>
<comment type="function">
    <text evidence="1">Catalyzes the phosphorylation of riboflavin to FMN followed by the adenylation of FMN to FAD.</text>
</comment>
<keyword evidence="8 15" id="KW-0547">Nucleotide-binding</keyword>
<dbReference type="PANTHER" id="PTHR22749:SF6">
    <property type="entry name" value="RIBOFLAVIN KINASE"/>
    <property type="match status" value="1"/>
</dbReference>
<dbReference type="InterPro" id="IPR002606">
    <property type="entry name" value="Riboflavin_kinase_bac"/>
</dbReference>
<evidence type="ECO:0000256" key="7">
    <source>
        <dbReference type="ARBA" id="ARBA00022695"/>
    </source>
</evidence>
<keyword evidence="5 15" id="KW-0288">FMN</keyword>
<comment type="catalytic activity">
    <reaction evidence="13 15">
        <text>riboflavin + ATP = FMN + ADP + H(+)</text>
        <dbReference type="Rhea" id="RHEA:14357"/>
        <dbReference type="ChEBI" id="CHEBI:15378"/>
        <dbReference type="ChEBI" id="CHEBI:30616"/>
        <dbReference type="ChEBI" id="CHEBI:57986"/>
        <dbReference type="ChEBI" id="CHEBI:58210"/>
        <dbReference type="ChEBI" id="CHEBI:456216"/>
        <dbReference type="EC" id="2.7.1.26"/>
    </reaction>
</comment>
<dbReference type="Pfam" id="PF06574">
    <property type="entry name" value="FAD_syn"/>
    <property type="match status" value="1"/>
</dbReference>
<dbReference type="SMART" id="SM00904">
    <property type="entry name" value="Flavokinase"/>
    <property type="match status" value="1"/>
</dbReference>
<dbReference type="GO" id="GO:0009231">
    <property type="term" value="P:riboflavin biosynthetic process"/>
    <property type="evidence" value="ECO:0007669"/>
    <property type="project" value="InterPro"/>
</dbReference>
<keyword evidence="7 15" id="KW-0548">Nucleotidyltransferase</keyword>
<dbReference type="NCBIfam" id="NF004162">
    <property type="entry name" value="PRK05627.1-5"/>
    <property type="match status" value="1"/>
</dbReference>
<evidence type="ECO:0000256" key="8">
    <source>
        <dbReference type="ARBA" id="ARBA00022741"/>
    </source>
</evidence>
<dbReference type="SUPFAM" id="SSF82114">
    <property type="entry name" value="Riboflavin kinase-like"/>
    <property type="match status" value="1"/>
</dbReference>
<name>A0A1M4PNJ5_9FIRM</name>
<evidence type="ECO:0000256" key="14">
    <source>
        <dbReference type="ARBA" id="ARBA00049494"/>
    </source>
</evidence>
<comment type="pathway">
    <text evidence="3 15">Cofactor biosynthesis; FMN biosynthesis; FMN from riboflavin (ATP route): step 1/1.</text>
</comment>
<dbReference type="InterPro" id="IPR015864">
    <property type="entry name" value="FAD_synthase"/>
</dbReference>
<dbReference type="UniPathway" id="UPA00277">
    <property type="reaction ID" value="UER00407"/>
</dbReference>
<evidence type="ECO:0000313" key="17">
    <source>
        <dbReference type="EMBL" id="SHD77063.1"/>
    </source>
</evidence>
<dbReference type="InterPro" id="IPR023465">
    <property type="entry name" value="Riboflavin_kinase_dom_sf"/>
</dbReference>
<evidence type="ECO:0000256" key="15">
    <source>
        <dbReference type="PIRNR" id="PIRNR004491"/>
    </source>
</evidence>
<keyword evidence="10 15" id="KW-0274">FAD</keyword>
<keyword evidence="18" id="KW-1185">Reference proteome</keyword>
<dbReference type="GO" id="GO:0009398">
    <property type="term" value="P:FMN biosynthetic process"/>
    <property type="evidence" value="ECO:0007669"/>
    <property type="project" value="UniProtKB-UniRule"/>
</dbReference>
<evidence type="ECO:0000256" key="12">
    <source>
        <dbReference type="ARBA" id="ARBA00023268"/>
    </source>
</evidence>
<evidence type="ECO:0000256" key="3">
    <source>
        <dbReference type="ARBA" id="ARBA00005201"/>
    </source>
</evidence>
<keyword evidence="9 15" id="KW-0418">Kinase</keyword>
<sequence>MEIIDLNNYEESRYETGVALGNFDGIHIGHQHLIKDNIDKAKERNLKSSVLLFKNHTKTILDKEGKSKLEIITPYNQKLEILDRLGVDLIYTINFDKNLMKLSPEEFVRSILIDRLNAKLVTVGFDYRFGHKAAGDSEYLIHLGKEEGFQVNIIEPIYVNEEVVSSTLIRNLIKSGSIEKANNLIGRYYSIVGQVVKGRSRGSKIGYPTANLRLEHEYVIPKTGVYKTITILGDKEYISLTNIGYNPTFNEDELKIENYILNFNNNIYGKHMEVKFLEFIRDDIKFNTTQELIEQIKRDVEYVKKHQ</sequence>
<dbReference type="RefSeq" id="WP_040353830.1">
    <property type="nucleotide sequence ID" value="NZ_LT669839.1"/>
</dbReference>
<reference evidence="17 18" key="1">
    <citation type="submission" date="2016-11" db="EMBL/GenBank/DDBJ databases">
        <authorList>
            <person name="Manzoor S."/>
        </authorList>
    </citation>
    <scope>NUCLEOTIDE SEQUENCE [LARGE SCALE GENOMIC DNA]</scope>
    <source>
        <strain evidence="17">Clostridium ultunense strain Esp</strain>
    </source>
</reference>
<dbReference type="FunFam" id="2.40.30.30:FF:000003">
    <property type="entry name" value="Riboflavin biosynthesis protein"/>
    <property type="match status" value="1"/>
</dbReference>
<evidence type="ECO:0000259" key="16">
    <source>
        <dbReference type="SMART" id="SM00904"/>
    </source>
</evidence>
<dbReference type="GO" id="GO:0003919">
    <property type="term" value="F:FMN adenylyltransferase activity"/>
    <property type="evidence" value="ECO:0007669"/>
    <property type="project" value="UniProtKB-UniRule"/>
</dbReference>
<dbReference type="GO" id="GO:0005524">
    <property type="term" value="F:ATP binding"/>
    <property type="evidence" value="ECO:0007669"/>
    <property type="project" value="UniProtKB-UniRule"/>
</dbReference>
<evidence type="ECO:0000256" key="5">
    <source>
        <dbReference type="ARBA" id="ARBA00022643"/>
    </source>
</evidence>
<dbReference type="EMBL" id="LT669839">
    <property type="protein sequence ID" value="SHD77063.1"/>
    <property type="molecule type" value="Genomic_DNA"/>
</dbReference>
<evidence type="ECO:0000313" key="18">
    <source>
        <dbReference type="Proteomes" id="UP000245423"/>
    </source>
</evidence>
<dbReference type="FunFam" id="3.40.50.620:FF:000021">
    <property type="entry name" value="Riboflavin biosynthesis protein"/>
    <property type="match status" value="1"/>
</dbReference>
<dbReference type="UniPathway" id="UPA00276">
    <property type="reaction ID" value="UER00406"/>
</dbReference>
<evidence type="ECO:0000256" key="11">
    <source>
        <dbReference type="ARBA" id="ARBA00022840"/>
    </source>
</evidence>
<keyword evidence="4 15" id="KW-0285">Flavoprotein</keyword>
<comment type="catalytic activity">
    <reaction evidence="14 15">
        <text>FMN + ATP + H(+) = FAD + diphosphate</text>
        <dbReference type="Rhea" id="RHEA:17237"/>
        <dbReference type="ChEBI" id="CHEBI:15378"/>
        <dbReference type="ChEBI" id="CHEBI:30616"/>
        <dbReference type="ChEBI" id="CHEBI:33019"/>
        <dbReference type="ChEBI" id="CHEBI:57692"/>
        <dbReference type="ChEBI" id="CHEBI:58210"/>
        <dbReference type="EC" id="2.7.7.2"/>
    </reaction>
</comment>
<keyword evidence="12" id="KW-0511">Multifunctional enzyme</keyword>
<evidence type="ECO:0000256" key="2">
    <source>
        <dbReference type="ARBA" id="ARBA00004726"/>
    </source>
</evidence>
<evidence type="ECO:0000256" key="6">
    <source>
        <dbReference type="ARBA" id="ARBA00022679"/>
    </source>
</evidence>
<comment type="similarity">
    <text evidence="15">Belongs to the ribF family.</text>
</comment>
<dbReference type="InterPro" id="IPR015865">
    <property type="entry name" value="Riboflavin_kinase_bac/euk"/>
</dbReference>
<dbReference type="Gene3D" id="3.40.50.620">
    <property type="entry name" value="HUPs"/>
    <property type="match status" value="1"/>
</dbReference>
<feature type="domain" description="Riboflavin kinase" evidence="16">
    <location>
        <begin position="184"/>
        <end position="306"/>
    </location>
</feature>
<dbReference type="InterPro" id="IPR014729">
    <property type="entry name" value="Rossmann-like_a/b/a_fold"/>
</dbReference>
<dbReference type="CDD" id="cd02064">
    <property type="entry name" value="FAD_synthetase_N"/>
    <property type="match status" value="1"/>
</dbReference>
<keyword evidence="6 15" id="KW-0808">Transferase</keyword>
<keyword evidence="11 15" id="KW-0067">ATP-binding</keyword>
<dbReference type="InterPro" id="IPR023468">
    <property type="entry name" value="Riboflavin_kinase"/>
</dbReference>
<dbReference type="Gene3D" id="2.40.30.30">
    <property type="entry name" value="Riboflavin kinase-like"/>
    <property type="match status" value="1"/>
</dbReference>
<dbReference type="SUPFAM" id="SSF52374">
    <property type="entry name" value="Nucleotidylyl transferase"/>
    <property type="match status" value="1"/>
</dbReference>
<dbReference type="PIRSF" id="PIRSF004491">
    <property type="entry name" value="FAD_Synth"/>
    <property type="match status" value="1"/>
</dbReference>
<dbReference type="GO" id="GO:0006747">
    <property type="term" value="P:FAD biosynthetic process"/>
    <property type="evidence" value="ECO:0007669"/>
    <property type="project" value="UniProtKB-UniRule"/>
</dbReference>